<evidence type="ECO:0000256" key="1">
    <source>
        <dbReference type="SAM" id="MobiDB-lite"/>
    </source>
</evidence>
<accession>I0YPB6</accession>
<proteinExistence type="predicted"/>
<feature type="region of interest" description="Disordered" evidence="1">
    <location>
        <begin position="152"/>
        <end position="184"/>
    </location>
</feature>
<gene>
    <name evidence="2" type="ORF">COCSUDRAFT_67551</name>
</gene>
<dbReference type="OrthoDB" id="10416474at2759"/>
<feature type="compositionally biased region" description="Low complexity" evidence="1">
    <location>
        <begin position="222"/>
        <end position="239"/>
    </location>
</feature>
<evidence type="ECO:0000313" key="2">
    <source>
        <dbReference type="EMBL" id="EIE20235.1"/>
    </source>
</evidence>
<protein>
    <submittedName>
        <fullName evidence="2">Uncharacterized protein</fullName>
    </submittedName>
</protein>
<name>I0YPB6_COCSC</name>
<sequence length="327" mass="34637">MPGILEKLKSLKHLNVDRETEASEDVQQTPSDPSVRKAEALLDGRGSGSPSHQACQADCDVYQTPTCQAVRAAEADVGELPDRGRTISFMAALTSRISRAASFHSDLQKLDTSAPPRARQLAFSKSQPDLKAAAAVGAPPAGLVVLGKEARRRSRRYVQSEDGTLITAHQPEASAASAPSRGVERSAVSTSGLYRVLKPIIRSPFADGALQEWQGPSNPSVALPAEAPQAAQPGSPEQPGRVRRRISRKISACKLVISTDPLEEKPGDIMLDPEVVEFTSGALAALGGHYTGEIQFSGKSARVARRLSQRATMGQDGQSNAFVGVTA</sequence>
<comment type="caution">
    <text evidence="2">The sequence shown here is derived from an EMBL/GenBank/DDBJ whole genome shotgun (WGS) entry which is preliminary data.</text>
</comment>
<feature type="region of interest" description="Disordered" evidence="1">
    <location>
        <begin position="15"/>
        <end position="37"/>
    </location>
</feature>
<reference evidence="2 3" key="1">
    <citation type="journal article" date="2012" name="Genome Biol.">
        <title>The genome of the polar eukaryotic microalga coccomyxa subellipsoidea reveals traits of cold adaptation.</title>
        <authorList>
            <person name="Blanc G."/>
            <person name="Agarkova I."/>
            <person name="Grimwood J."/>
            <person name="Kuo A."/>
            <person name="Brueggeman A."/>
            <person name="Dunigan D."/>
            <person name="Gurnon J."/>
            <person name="Ladunga I."/>
            <person name="Lindquist E."/>
            <person name="Lucas S."/>
            <person name="Pangilinan J."/>
            <person name="Proschold T."/>
            <person name="Salamov A."/>
            <person name="Schmutz J."/>
            <person name="Weeks D."/>
            <person name="Yamada T."/>
            <person name="Claverie J.M."/>
            <person name="Grigoriev I."/>
            <person name="Van Etten J."/>
            <person name="Lomsadze A."/>
            <person name="Borodovsky M."/>
        </authorList>
    </citation>
    <scope>NUCLEOTIDE SEQUENCE [LARGE SCALE GENOMIC DNA]</scope>
    <source>
        <strain evidence="2 3">C-169</strain>
    </source>
</reference>
<feature type="region of interest" description="Disordered" evidence="1">
    <location>
        <begin position="211"/>
        <end position="243"/>
    </location>
</feature>
<dbReference type="KEGG" id="csl:COCSUDRAFT_67551"/>
<dbReference type="RefSeq" id="XP_005644779.1">
    <property type="nucleotide sequence ID" value="XM_005644722.1"/>
</dbReference>
<dbReference type="GeneID" id="17038211"/>
<keyword evidence="3" id="KW-1185">Reference proteome</keyword>
<dbReference type="AlphaFoldDB" id="I0YPB6"/>
<organism evidence="2 3">
    <name type="scientific">Coccomyxa subellipsoidea (strain C-169)</name>
    <name type="common">Green microalga</name>
    <dbReference type="NCBI Taxonomy" id="574566"/>
    <lineage>
        <taxon>Eukaryota</taxon>
        <taxon>Viridiplantae</taxon>
        <taxon>Chlorophyta</taxon>
        <taxon>core chlorophytes</taxon>
        <taxon>Trebouxiophyceae</taxon>
        <taxon>Trebouxiophyceae incertae sedis</taxon>
        <taxon>Coccomyxaceae</taxon>
        <taxon>Coccomyxa</taxon>
        <taxon>Coccomyxa subellipsoidea</taxon>
    </lineage>
</organism>
<evidence type="ECO:0000313" key="3">
    <source>
        <dbReference type="Proteomes" id="UP000007264"/>
    </source>
</evidence>
<dbReference type="Proteomes" id="UP000007264">
    <property type="component" value="Unassembled WGS sequence"/>
</dbReference>
<dbReference type="EMBL" id="AGSI01000016">
    <property type="protein sequence ID" value="EIE20235.1"/>
    <property type="molecule type" value="Genomic_DNA"/>
</dbReference>